<dbReference type="PANTHER" id="PTHR34154:SF3">
    <property type="entry name" value="ALKALI-SENSITIVE LINKAGE PROTEIN 1"/>
    <property type="match status" value="1"/>
</dbReference>
<comment type="caution">
    <text evidence="3">The sequence shown here is derived from an EMBL/GenBank/DDBJ whole genome shotgun (WGS) entry which is preliminary data.</text>
</comment>
<evidence type="ECO:0000313" key="3">
    <source>
        <dbReference type="EMBL" id="MDO3694326.1"/>
    </source>
</evidence>
<dbReference type="PANTHER" id="PTHR34154">
    <property type="entry name" value="ALKALI-SENSITIVE LINKAGE PROTEIN 1"/>
    <property type="match status" value="1"/>
</dbReference>
<dbReference type="GO" id="GO:0016787">
    <property type="term" value="F:hydrolase activity"/>
    <property type="evidence" value="ECO:0007669"/>
    <property type="project" value="UniProtKB-KW"/>
</dbReference>
<dbReference type="InterPro" id="IPR008979">
    <property type="entry name" value="Galactose-bd-like_sf"/>
</dbReference>
<proteinExistence type="predicted"/>
<dbReference type="Pfam" id="PF03422">
    <property type="entry name" value="CBM_6"/>
    <property type="match status" value="1"/>
</dbReference>
<dbReference type="SUPFAM" id="SSF49785">
    <property type="entry name" value="Galactose-binding domain-like"/>
    <property type="match status" value="2"/>
</dbReference>
<keyword evidence="4" id="KW-1185">Reference proteome</keyword>
<dbReference type="Gene3D" id="2.60.120.260">
    <property type="entry name" value="Galactose-binding domain-like"/>
    <property type="match status" value="2"/>
</dbReference>
<dbReference type="EMBL" id="JAUMIT010000002">
    <property type="protein sequence ID" value="MDO3694326.1"/>
    <property type="molecule type" value="Genomic_DNA"/>
</dbReference>
<dbReference type="RefSeq" id="WP_302883579.1">
    <property type="nucleotide sequence ID" value="NZ_JAUMIT010000002.1"/>
</dbReference>
<protein>
    <submittedName>
        <fullName evidence="3">Glycosyl hydrolase</fullName>
    </submittedName>
</protein>
<dbReference type="Pfam" id="PF11790">
    <property type="entry name" value="Glyco_hydro_cc"/>
    <property type="match status" value="1"/>
</dbReference>
<dbReference type="Gene3D" id="3.20.20.80">
    <property type="entry name" value="Glycosidases"/>
    <property type="match status" value="1"/>
</dbReference>
<evidence type="ECO:0000256" key="1">
    <source>
        <dbReference type="ARBA" id="ARBA00022729"/>
    </source>
</evidence>
<dbReference type="InterPro" id="IPR053183">
    <property type="entry name" value="ASL1"/>
</dbReference>
<dbReference type="Pfam" id="PF18962">
    <property type="entry name" value="Por_Secre_tail"/>
    <property type="match status" value="1"/>
</dbReference>
<feature type="domain" description="CBM6" evidence="2">
    <location>
        <begin position="751"/>
        <end position="873"/>
    </location>
</feature>
<dbReference type="Proteomes" id="UP001168642">
    <property type="component" value="Unassembled WGS sequence"/>
</dbReference>
<dbReference type="SUPFAM" id="SSF51445">
    <property type="entry name" value="(Trans)glycosidases"/>
    <property type="match status" value="1"/>
</dbReference>
<dbReference type="InterPro" id="IPR024655">
    <property type="entry name" value="Asl1_glyco_hydro_catalytic"/>
</dbReference>
<dbReference type="Pfam" id="PF00754">
    <property type="entry name" value="F5_F8_type_C"/>
    <property type="match status" value="1"/>
</dbReference>
<keyword evidence="1" id="KW-0732">Signal</keyword>
<name>A0ABT8VQT1_9FLAO</name>
<dbReference type="InterPro" id="IPR026444">
    <property type="entry name" value="Secre_tail"/>
</dbReference>
<dbReference type="NCBIfam" id="TIGR04183">
    <property type="entry name" value="Por_Secre_tail"/>
    <property type="match status" value="1"/>
</dbReference>
<dbReference type="InterPro" id="IPR005084">
    <property type="entry name" value="CBM6"/>
</dbReference>
<dbReference type="Gene3D" id="2.60.20.10">
    <property type="entry name" value="Crystallins"/>
    <property type="match status" value="1"/>
</dbReference>
<gene>
    <name evidence="3" type="ORF">QVZ41_05635</name>
</gene>
<keyword evidence="3" id="KW-0378">Hydrolase</keyword>
<dbReference type="InterPro" id="IPR017853">
    <property type="entry name" value="GH"/>
</dbReference>
<sequence length="1101" mass="120838">MTNKLPKVLFFFGINLTTINSKPKHISKVFLLFYIAFNIQAQAQDVDITQTHLNNAGFDINCNYLTGGSETISSAGPPNTTEVYGWTLSDVENKGWGAASTFEFGWNGSFNGSSLPATDTNGLSGSEQGALGINVGWSGDLIYQQQATLPAGLYSIEVSSAFEGNNTIQANLTGWVGNDGNSVFSAFTNSQTLGTWNTSIIPLRLPSETTGSVHVGVRGANSGTGSNARVFVDYIKLISHPVTKVNLQKLIDSAKVMIATPKPVPNGSTVYSDLQTAITNEQATLDDQAANAEAILTGEDNLSLAIEAVHTSIFEANLVTYNNHTATYTSLNNQNIKLTGKGQITITSSTNPIMDSAIDIATPDTWIYFQNTLPSEVASTYLSSITVNTQEAVIGSNIRVTNYLKGAMVMAHSSTYTALTAFDKTNQKGTSMDFSINKHYRASELNDMEDNIESFILKRGYMATFAVNENGTGGSRVYIADDTDLIIDEMPEGLSNSISMVVVRQWRWTTKKGWRGSSSGGSRFNAGSSYDYNNADYGTLDIEYVPMRHNPNWNSYGNFMDKFSSTHALGYNEPDNSVDDGFSSVDDAIREWPKMMESGLRLGAPGTTDGGLNWTYEFIDRCDALGYRVDFVPWHFYRANNTAQQLYNQLLAVHNRTGRPIWITEFNNGCNWTYNGNAPTAEKNGQVIQEFIKMLEDAPFVERYYVWDGCNETLRMTNSGNGELYPAGVAYRDQVSTMAYTEDFYNTVSTKTIQENEPGFCALDGSIDSNYPHTGTGFSNTTNAIGSGIDYKINFMSDRIETLTIRYASPVDCPANILINGSIVATAPCLSTGSFDTYSEVSINIQSSIGMADLRIEATTDKGLGNIDYITITGGYPASCEPNPTYPIIISASDEEAGNPAKNLLDGNTADDFRWSANGFPQTAVIDYGENKSIIGTRISTFQNRAYQYTIELSDNLYFTNSYIVDRSTNTSTTQPISDDFDKVTARYARFTITGASGYSGDWSSITEFKIIEADGLSNKKITDEIKVHPNPVNDYLNISFEGDYFGYKVNIFNLTGKLVMQTSLQNQNNRLNLSNLKAGVYLLKITDKYQSTKIIKVIKL</sequence>
<evidence type="ECO:0000313" key="4">
    <source>
        <dbReference type="Proteomes" id="UP001168642"/>
    </source>
</evidence>
<accession>A0ABT8VQT1</accession>
<dbReference type="InterPro" id="IPR000421">
    <property type="entry name" value="FA58C"/>
</dbReference>
<dbReference type="PROSITE" id="PS51175">
    <property type="entry name" value="CBM6"/>
    <property type="match status" value="1"/>
</dbReference>
<evidence type="ECO:0000259" key="2">
    <source>
        <dbReference type="PROSITE" id="PS51175"/>
    </source>
</evidence>
<reference evidence="3" key="1">
    <citation type="submission" date="2023-07" db="EMBL/GenBank/DDBJ databases">
        <title>Wenyingzhuangia sp. chi5 genome sequencing and assembly.</title>
        <authorList>
            <person name="Park S."/>
        </authorList>
    </citation>
    <scope>NUCLEOTIDE SEQUENCE</scope>
    <source>
        <strain evidence="3">Chi5</strain>
    </source>
</reference>
<organism evidence="3 4">
    <name type="scientific">Wenyingzhuangia gilva</name>
    <dbReference type="NCBI Taxonomy" id="3057677"/>
    <lineage>
        <taxon>Bacteria</taxon>
        <taxon>Pseudomonadati</taxon>
        <taxon>Bacteroidota</taxon>
        <taxon>Flavobacteriia</taxon>
        <taxon>Flavobacteriales</taxon>
        <taxon>Flavobacteriaceae</taxon>
        <taxon>Wenyingzhuangia</taxon>
    </lineage>
</organism>